<sequence length="248" mass="25647">MGQVALITGASRGIGAATAVRLGRRGFHVVVNYRGDAAAARKVVEEIEASGGTARAVRADVRDPRDAARLVDACPGLDVLVCNANVQPPFAAFADMSWEAFREKVDGELAAAFHVSKRALEVMRTRRSGRVVYVSSLSAELTRPGAIAHATAKAALDAFARHVAMEAGAYGVGVNVVAPGAVRTDATAHMLTPEREAAIAKTSVLGRMVEPDDVASVIAALVTGELAAVAGTRIPVDAGSRVLGGQSR</sequence>
<keyword evidence="4" id="KW-1185">Reference proteome</keyword>
<dbReference type="PRINTS" id="PR00081">
    <property type="entry name" value="GDHRDH"/>
</dbReference>
<dbReference type="InterPro" id="IPR036291">
    <property type="entry name" value="NAD(P)-bd_dom_sf"/>
</dbReference>
<comment type="similarity">
    <text evidence="1">Belongs to the short-chain dehydrogenases/reductases (SDR) family.</text>
</comment>
<dbReference type="EMBL" id="BAAAZG010000036">
    <property type="protein sequence ID" value="GAA4083662.1"/>
    <property type="molecule type" value="Genomic_DNA"/>
</dbReference>
<dbReference type="InterPro" id="IPR050259">
    <property type="entry name" value="SDR"/>
</dbReference>
<reference evidence="4" key="1">
    <citation type="journal article" date="2019" name="Int. J. Syst. Evol. Microbiol.">
        <title>The Global Catalogue of Microorganisms (GCM) 10K type strain sequencing project: providing services to taxonomists for standard genome sequencing and annotation.</title>
        <authorList>
            <consortium name="The Broad Institute Genomics Platform"/>
            <consortium name="The Broad Institute Genome Sequencing Center for Infectious Disease"/>
            <person name="Wu L."/>
            <person name="Ma J."/>
        </authorList>
    </citation>
    <scope>NUCLEOTIDE SEQUENCE [LARGE SCALE GENOMIC DNA]</scope>
    <source>
        <strain evidence="4">JCM 16702</strain>
    </source>
</reference>
<accession>A0ABP7W9J9</accession>
<evidence type="ECO:0000313" key="3">
    <source>
        <dbReference type="EMBL" id="GAA4083662.1"/>
    </source>
</evidence>
<name>A0ABP7W9J9_9ACTN</name>
<dbReference type="Pfam" id="PF13561">
    <property type="entry name" value="adh_short_C2"/>
    <property type="match status" value="1"/>
</dbReference>
<dbReference type="SUPFAM" id="SSF51735">
    <property type="entry name" value="NAD(P)-binding Rossmann-fold domains"/>
    <property type="match status" value="1"/>
</dbReference>
<feature type="domain" description="Ketoreductase" evidence="2">
    <location>
        <begin position="3"/>
        <end position="185"/>
    </location>
</feature>
<dbReference type="InterPro" id="IPR002347">
    <property type="entry name" value="SDR_fam"/>
</dbReference>
<protein>
    <submittedName>
        <fullName evidence="3">3-oxoacyl-[acyl-carrier-protein] reductase</fullName>
    </submittedName>
</protein>
<dbReference type="SMART" id="SM00822">
    <property type="entry name" value="PKS_KR"/>
    <property type="match status" value="1"/>
</dbReference>
<proteinExistence type="inferred from homology"/>
<dbReference type="InterPro" id="IPR057326">
    <property type="entry name" value="KR_dom"/>
</dbReference>
<evidence type="ECO:0000259" key="2">
    <source>
        <dbReference type="SMART" id="SM00822"/>
    </source>
</evidence>
<dbReference type="Gene3D" id="3.40.50.720">
    <property type="entry name" value="NAD(P)-binding Rossmann-like Domain"/>
    <property type="match status" value="1"/>
</dbReference>
<dbReference type="Proteomes" id="UP001500683">
    <property type="component" value="Unassembled WGS sequence"/>
</dbReference>
<evidence type="ECO:0000256" key="1">
    <source>
        <dbReference type="ARBA" id="ARBA00006484"/>
    </source>
</evidence>
<dbReference type="PANTHER" id="PTHR42879">
    <property type="entry name" value="3-OXOACYL-(ACYL-CARRIER-PROTEIN) REDUCTASE"/>
    <property type="match status" value="1"/>
</dbReference>
<dbReference type="PANTHER" id="PTHR42879:SF2">
    <property type="entry name" value="3-OXOACYL-[ACYL-CARRIER-PROTEIN] REDUCTASE FABG"/>
    <property type="match status" value="1"/>
</dbReference>
<gene>
    <name evidence="3" type="primary">fabG_5</name>
    <name evidence="3" type="ORF">GCM10022214_49160</name>
</gene>
<dbReference type="RefSeq" id="WP_344951880.1">
    <property type="nucleotide sequence ID" value="NZ_BAAAZG010000036.1"/>
</dbReference>
<evidence type="ECO:0000313" key="4">
    <source>
        <dbReference type="Proteomes" id="UP001500683"/>
    </source>
</evidence>
<comment type="caution">
    <text evidence="3">The sequence shown here is derived from an EMBL/GenBank/DDBJ whole genome shotgun (WGS) entry which is preliminary data.</text>
</comment>
<organism evidence="3 4">
    <name type="scientific">Actinomadura miaoliensis</name>
    <dbReference type="NCBI Taxonomy" id="430685"/>
    <lineage>
        <taxon>Bacteria</taxon>
        <taxon>Bacillati</taxon>
        <taxon>Actinomycetota</taxon>
        <taxon>Actinomycetes</taxon>
        <taxon>Streptosporangiales</taxon>
        <taxon>Thermomonosporaceae</taxon>
        <taxon>Actinomadura</taxon>
    </lineage>
</organism>